<sequence length="154" mass="17531">MVNKKLSSQKELELIYLTGESLSWTERNQSTRVSRDKSSYRLTETSAIGAGAQGAREDLTTGYTRSVLSPTSIAPLVAKNADEPRCGRPVTDKVDDILEKVKQDRRINFHDIAEQLKIDRRTVLTHLKEVGFTEKLDIWVSHERKEGPFFLKEI</sequence>
<dbReference type="GO" id="GO:0008168">
    <property type="term" value="F:methyltransferase activity"/>
    <property type="evidence" value="ECO:0007669"/>
    <property type="project" value="UniProtKB-KW"/>
</dbReference>
<reference evidence="1 2" key="1">
    <citation type="journal article" date="2019" name="Commun. Biol.">
        <title>The bagworm genome reveals a unique fibroin gene that provides high tensile strength.</title>
        <authorList>
            <person name="Kono N."/>
            <person name="Nakamura H."/>
            <person name="Ohtoshi R."/>
            <person name="Tomita M."/>
            <person name="Numata K."/>
            <person name="Arakawa K."/>
        </authorList>
    </citation>
    <scope>NUCLEOTIDE SEQUENCE [LARGE SCALE GENOMIC DNA]</scope>
</reference>
<dbReference type="EMBL" id="BGZK01000846">
    <property type="protein sequence ID" value="GBP62677.1"/>
    <property type="molecule type" value="Genomic_DNA"/>
</dbReference>
<dbReference type="AlphaFoldDB" id="A0A4C1XK84"/>
<keyword evidence="1" id="KW-0808">Transferase</keyword>
<keyword evidence="2" id="KW-1185">Reference proteome</keyword>
<keyword evidence="1" id="KW-0489">Methyltransferase</keyword>
<dbReference type="GO" id="GO:0032259">
    <property type="term" value="P:methylation"/>
    <property type="evidence" value="ECO:0007669"/>
    <property type="project" value="UniProtKB-KW"/>
</dbReference>
<accession>A0A4C1XK84</accession>
<evidence type="ECO:0000313" key="2">
    <source>
        <dbReference type="Proteomes" id="UP000299102"/>
    </source>
</evidence>
<proteinExistence type="predicted"/>
<name>A0A4C1XK84_EUMVA</name>
<organism evidence="1 2">
    <name type="scientific">Eumeta variegata</name>
    <name type="common">Bagworm moth</name>
    <name type="synonym">Eumeta japonica</name>
    <dbReference type="NCBI Taxonomy" id="151549"/>
    <lineage>
        <taxon>Eukaryota</taxon>
        <taxon>Metazoa</taxon>
        <taxon>Ecdysozoa</taxon>
        <taxon>Arthropoda</taxon>
        <taxon>Hexapoda</taxon>
        <taxon>Insecta</taxon>
        <taxon>Pterygota</taxon>
        <taxon>Neoptera</taxon>
        <taxon>Endopterygota</taxon>
        <taxon>Lepidoptera</taxon>
        <taxon>Glossata</taxon>
        <taxon>Ditrysia</taxon>
        <taxon>Tineoidea</taxon>
        <taxon>Psychidae</taxon>
        <taxon>Oiketicinae</taxon>
        <taxon>Eumeta</taxon>
    </lineage>
</organism>
<comment type="caution">
    <text evidence="1">The sequence shown here is derived from an EMBL/GenBank/DDBJ whole genome shotgun (WGS) entry which is preliminary data.</text>
</comment>
<protein>
    <submittedName>
        <fullName evidence="1">Histone-lysine N-methyltransferase SETMAR</fullName>
    </submittedName>
</protein>
<gene>
    <name evidence="1" type="primary">SETMAR</name>
    <name evidence="1" type="ORF">EVAR_51923_1</name>
</gene>
<evidence type="ECO:0000313" key="1">
    <source>
        <dbReference type="EMBL" id="GBP62677.1"/>
    </source>
</evidence>
<dbReference type="OrthoDB" id="8056049at2759"/>
<dbReference type="Proteomes" id="UP000299102">
    <property type="component" value="Unassembled WGS sequence"/>
</dbReference>